<dbReference type="Proteomes" id="UP000031036">
    <property type="component" value="Unassembled WGS sequence"/>
</dbReference>
<name>A0A0B2VNU7_TOXCA</name>
<keyword evidence="2" id="KW-1185">Reference proteome</keyword>
<gene>
    <name evidence="1" type="ORF">Tcan_11877</name>
</gene>
<evidence type="ECO:0000313" key="1">
    <source>
        <dbReference type="EMBL" id="KHN83223.1"/>
    </source>
</evidence>
<comment type="caution">
    <text evidence="1">The sequence shown here is derived from an EMBL/GenBank/DDBJ whole genome shotgun (WGS) entry which is preliminary data.</text>
</comment>
<proteinExistence type="predicted"/>
<protein>
    <submittedName>
        <fullName evidence="1">Uncharacterized protein</fullName>
    </submittedName>
</protein>
<accession>A0A0B2VNU7</accession>
<organism evidence="1 2">
    <name type="scientific">Toxocara canis</name>
    <name type="common">Canine roundworm</name>
    <dbReference type="NCBI Taxonomy" id="6265"/>
    <lineage>
        <taxon>Eukaryota</taxon>
        <taxon>Metazoa</taxon>
        <taxon>Ecdysozoa</taxon>
        <taxon>Nematoda</taxon>
        <taxon>Chromadorea</taxon>
        <taxon>Rhabditida</taxon>
        <taxon>Spirurina</taxon>
        <taxon>Ascaridomorpha</taxon>
        <taxon>Ascaridoidea</taxon>
        <taxon>Toxocaridae</taxon>
        <taxon>Toxocara</taxon>
    </lineage>
</organism>
<dbReference type="AlphaFoldDB" id="A0A0B2VNU7"/>
<evidence type="ECO:0000313" key="2">
    <source>
        <dbReference type="Proteomes" id="UP000031036"/>
    </source>
</evidence>
<sequence>MRVVVQLRKGTALSGVDETRHFSEGLIERPPITAIDVETCGSHGELQGITELDNVFIRLTQSISRNDLHNQLDQLVNLLNRLIDEEIGAADARYNSLRKPNDR</sequence>
<dbReference type="EMBL" id="JPKZ01001210">
    <property type="protein sequence ID" value="KHN83223.1"/>
    <property type="molecule type" value="Genomic_DNA"/>
</dbReference>
<reference evidence="1 2" key="1">
    <citation type="submission" date="2014-11" db="EMBL/GenBank/DDBJ databases">
        <title>Genetic blueprint of the zoonotic pathogen Toxocara canis.</title>
        <authorList>
            <person name="Zhu X.-Q."/>
            <person name="Korhonen P.K."/>
            <person name="Cai H."/>
            <person name="Young N.D."/>
            <person name="Nejsum P."/>
            <person name="von Samson-Himmelstjerna G."/>
            <person name="Boag P.R."/>
            <person name="Tan P."/>
            <person name="Li Q."/>
            <person name="Min J."/>
            <person name="Yang Y."/>
            <person name="Wang X."/>
            <person name="Fang X."/>
            <person name="Hall R.S."/>
            <person name="Hofmann A."/>
            <person name="Sternberg P.W."/>
            <person name="Jex A.R."/>
            <person name="Gasser R.B."/>
        </authorList>
    </citation>
    <scope>NUCLEOTIDE SEQUENCE [LARGE SCALE GENOMIC DNA]</scope>
    <source>
        <strain evidence="1">PN_DK_2014</strain>
    </source>
</reference>